<sequence>MVKNNRDKKPLSDYVVEPLFVRENRPLTVHMFNPYVPEEDVEIFLRRFVDITAKSTKVIDRNRYWTGKRKYFVRLRTISAQEDGFLHPPATFYIGVNRGYLHYPGQPLTCRRCGKEGHFAANCKEVVCRKCGKTGHVGASCKKGKTCNLRGEEGHLYKDCPLSHTSVSREAAGGVSGVAGPSLSLSVPGPEDGEEATEGLDGAKEETGGEVAEGGTQKLAEVQGQENDSPTLDPEVDQEEIPTAVEDIAARTAKNLEAMQDIMSTIQQTIGEKEGGTEWSGGAVKEN</sequence>
<reference evidence="4" key="1">
    <citation type="journal article" date="2021" name="Cell">
        <title>Tracing the genetic footprints of vertebrate landing in non-teleost ray-finned fishes.</title>
        <authorList>
            <person name="Bi X."/>
            <person name="Wang K."/>
            <person name="Yang L."/>
            <person name="Pan H."/>
            <person name="Jiang H."/>
            <person name="Wei Q."/>
            <person name="Fang M."/>
            <person name="Yu H."/>
            <person name="Zhu C."/>
            <person name="Cai Y."/>
            <person name="He Y."/>
            <person name="Gan X."/>
            <person name="Zeng H."/>
            <person name="Yu D."/>
            <person name="Zhu Y."/>
            <person name="Jiang H."/>
            <person name="Qiu Q."/>
            <person name="Yang H."/>
            <person name="Zhang Y.E."/>
            <person name="Wang W."/>
            <person name="Zhu M."/>
            <person name="He S."/>
            <person name="Zhang G."/>
        </authorList>
    </citation>
    <scope>NUCLEOTIDE SEQUENCE</scope>
    <source>
        <strain evidence="4">Allg_001</strain>
    </source>
</reference>
<evidence type="ECO:0000256" key="2">
    <source>
        <dbReference type="SAM" id="MobiDB-lite"/>
    </source>
</evidence>
<feature type="region of interest" description="Disordered" evidence="2">
    <location>
        <begin position="221"/>
        <end position="240"/>
    </location>
</feature>
<gene>
    <name evidence="4" type="primary">Zcchc3_13</name>
    <name evidence="4" type="ORF">GTO95_0002946</name>
</gene>
<keyword evidence="1" id="KW-0863">Zinc-finger</keyword>
<keyword evidence="1" id="KW-0479">Metal-binding</keyword>
<dbReference type="GO" id="GO:0008270">
    <property type="term" value="F:zinc ion binding"/>
    <property type="evidence" value="ECO:0007669"/>
    <property type="project" value="UniProtKB-KW"/>
</dbReference>
<organism evidence="4 5">
    <name type="scientific">Atractosteus spatula</name>
    <name type="common">Alligator gar</name>
    <name type="synonym">Lepisosteus spatula</name>
    <dbReference type="NCBI Taxonomy" id="7917"/>
    <lineage>
        <taxon>Eukaryota</taxon>
        <taxon>Metazoa</taxon>
        <taxon>Chordata</taxon>
        <taxon>Craniata</taxon>
        <taxon>Vertebrata</taxon>
        <taxon>Euteleostomi</taxon>
        <taxon>Actinopterygii</taxon>
        <taxon>Neopterygii</taxon>
        <taxon>Holostei</taxon>
        <taxon>Semionotiformes</taxon>
        <taxon>Lepisosteidae</taxon>
        <taxon>Atractosteus</taxon>
    </lineage>
</organism>
<keyword evidence="1" id="KW-0862">Zinc</keyword>
<dbReference type="GO" id="GO:0003676">
    <property type="term" value="F:nucleic acid binding"/>
    <property type="evidence" value="ECO:0007669"/>
    <property type="project" value="InterPro"/>
</dbReference>
<dbReference type="Pfam" id="PF23058">
    <property type="entry name" value="RBD_ZCCHC3_2nd"/>
    <property type="match status" value="1"/>
</dbReference>
<feature type="compositionally biased region" description="Low complexity" evidence="2">
    <location>
        <begin position="171"/>
        <end position="187"/>
    </location>
</feature>
<dbReference type="Pfam" id="PF00098">
    <property type="entry name" value="zf-CCHC"/>
    <property type="match status" value="2"/>
</dbReference>
<evidence type="ECO:0000256" key="1">
    <source>
        <dbReference type="PROSITE-ProRule" id="PRU00047"/>
    </source>
</evidence>
<evidence type="ECO:0000259" key="3">
    <source>
        <dbReference type="PROSITE" id="PS50158"/>
    </source>
</evidence>
<dbReference type="EMBL" id="JAAWVO010013739">
    <property type="protein sequence ID" value="MBN3313979.1"/>
    <property type="molecule type" value="Genomic_DNA"/>
</dbReference>
<feature type="region of interest" description="Disordered" evidence="2">
    <location>
        <begin position="268"/>
        <end position="287"/>
    </location>
</feature>
<dbReference type="PANTHER" id="PTHR46486">
    <property type="entry name" value="CCHC-TYPE DOMAIN-CONTAINING PROTEIN"/>
    <property type="match status" value="1"/>
</dbReference>
<accession>A0A8J7NH49</accession>
<feature type="region of interest" description="Disordered" evidence="2">
    <location>
        <begin position="171"/>
        <end position="211"/>
    </location>
</feature>
<dbReference type="PROSITE" id="PS50158">
    <property type="entry name" value="ZF_CCHC"/>
    <property type="match status" value="2"/>
</dbReference>
<feature type="domain" description="CCHC-type" evidence="3">
    <location>
        <begin position="128"/>
        <end position="143"/>
    </location>
</feature>
<dbReference type="InterPro" id="IPR001878">
    <property type="entry name" value="Znf_CCHC"/>
</dbReference>
<dbReference type="InterPro" id="IPR057811">
    <property type="entry name" value="RBD_ZCCHC3_2nd"/>
</dbReference>
<feature type="non-terminal residue" evidence="4">
    <location>
        <position position="1"/>
    </location>
</feature>
<feature type="domain" description="CCHC-type" evidence="3">
    <location>
        <begin position="110"/>
        <end position="125"/>
    </location>
</feature>
<dbReference type="AlphaFoldDB" id="A0A8J7NH49"/>
<dbReference type="InterPro" id="IPR036875">
    <property type="entry name" value="Znf_CCHC_sf"/>
</dbReference>
<dbReference type="Proteomes" id="UP000736164">
    <property type="component" value="Unassembled WGS sequence"/>
</dbReference>
<dbReference type="PANTHER" id="PTHR46486:SF1">
    <property type="entry name" value="CCHC-TYPE DOMAIN-CONTAINING PROTEIN"/>
    <property type="match status" value="1"/>
</dbReference>
<dbReference type="SMART" id="SM00343">
    <property type="entry name" value="ZnF_C2HC"/>
    <property type="match status" value="3"/>
</dbReference>
<name>A0A8J7NH49_ATRSP</name>
<comment type="caution">
    <text evidence="4">The sequence shown here is derived from an EMBL/GenBank/DDBJ whole genome shotgun (WGS) entry which is preliminary data.</text>
</comment>
<evidence type="ECO:0000313" key="5">
    <source>
        <dbReference type="Proteomes" id="UP000736164"/>
    </source>
</evidence>
<dbReference type="Gene3D" id="4.10.60.10">
    <property type="entry name" value="Zinc finger, CCHC-type"/>
    <property type="match status" value="1"/>
</dbReference>
<proteinExistence type="predicted"/>
<protein>
    <submittedName>
        <fullName evidence="4">ZCHC3 protein</fullName>
    </submittedName>
</protein>
<feature type="non-terminal residue" evidence="4">
    <location>
        <position position="287"/>
    </location>
</feature>
<keyword evidence="5" id="KW-1185">Reference proteome</keyword>
<dbReference type="SUPFAM" id="SSF57756">
    <property type="entry name" value="Retrovirus zinc finger-like domains"/>
    <property type="match status" value="1"/>
</dbReference>
<evidence type="ECO:0000313" key="4">
    <source>
        <dbReference type="EMBL" id="MBN3313979.1"/>
    </source>
</evidence>